<protein>
    <recommendedName>
        <fullName evidence="4">HNH endonuclease</fullName>
    </recommendedName>
</protein>
<feature type="compositionally biased region" description="Low complexity" evidence="1">
    <location>
        <begin position="1"/>
        <end position="15"/>
    </location>
</feature>
<evidence type="ECO:0008006" key="4">
    <source>
        <dbReference type="Google" id="ProtNLM"/>
    </source>
</evidence>
<comment type="caution">
    <text evidence="2">The sequence shown here is derived from an EMBL/GenBank/DDBJ whole genome shotgun (WGS) entry which is preliminary data.</text>
</comment>
<proteinExistence type="predicted"/>
<evidence type="ECO:0000313" key="2">
    <source>
        <dbReference type="EMBL" id="GLC28243.1"/>
    </source>
</evidence>
<dbReference type="Gene3D" id="1.10.30.50">
    <property type="match status" value="1"/>
</dbReference>
<evidence type="ECO:0000313" key="3">
    <source>
        <dbReference type="Proteomes" id="UP001161325"/>
    </source>
</evidence>
<dbReference type="AlphaFoldDB" id="A0AA37VCZ6"/>
<keyword evidence="3" id="KW-1185">Reference proteome</keyword>
<sequence>MGGAAPAASAAPASRGPRRRDAQTQASPSPTDSRRDLHREAFWHAYGGQCAYQGDTLGGGPRSMAFEIDHVIPQELGRRPDELRAVRHRFNLPETFDLESFENRVPTTRRFNNAKGNRTTGVWEAVIRHGLDVAAAHAARVQEQVQQLILQDREERARRVARLHHAPPGRPFSARMPWPIRTDLLGEDHVRVWLEDVYLDCFLPSPQRFRGSALLLVAAAGMGEYQSTFDHGDVVETVLAGRETPLDRGRRPLLLAQGAGPVTLRLPSAWLQIRRDHAARVCAALDTVAHRYVRAMRRLELDVLHSAGAAVGAAGTCRLLTVQRSLWRAINAFAEAGEEQRGPAGETWTVMGSRGFGVFTSAGHAPRALRARVAPEAGGSVLDATDDPDVHLCWHPPEHDRASLEDDLRAGHVWTVAETQAWLRDTLIPHVMRWADARELFVQRESMHKAPRLPWHRSRVVPITVRRSPHVSQPTPTLPPRWESIRDDFEQLAACVPTLSEPAEWSRDVDPAAVGRLRALLAGWVTRGWIPRTAEPSFLHALGAPDLSRAGLTLAGTAPAAASATARQVFAALHAVTRGAAAGADVTSARAARELADALAPFYARWWESHLRARVWTDGRR</sequence>
<accession>A0AA37VCZ6</accession>
<feature type="region of interest" description="Disordered" evidence="1">
    <location>
        <begin position="1"/>
        <end position="36"/>
    </location>
</feature>
<organism evidence="2 3">
    <name type="scientific">Roseisolibacter agri</name>
    <dbReference type="NCBI Taxonomy" id="2014610"/>
    <lineage>
        <taxon>Bacteria</taxon>
        <taxon>Pseudomonadati</taxon>
        <taxon>Gemmatimonadota</taxon>
        <taxon>Gemmatimonadia</taxon>
        <taxon>Gemmatimonadales</taxon>
        <taxon>Gemmatimonadaceae</taxon>
        <taxon>Roseisolibacter</taxon>
    </lineage>
</organism>
<gene>
    <name evidence="2" type="ORF">rosag_47560</name>
</gene>
<evidence type="ECO:0000256" key="1">
    <source>
        <dbReference type="SAM" id="MobiDB-lite"/>
    </source>
</evidence>
<dbReference type="Proteomes" id="UP001161325">
    <property type="component" value="Unassembled WGS sequence"/>
</dbReference>
<name>A0AA37VCZ6_9BACT</name>
<reference evidence="2" key="1">
    <citation type="submission" date="2022-08" db="EMBL/GenBank/DDBJ databases">
        <title>Draft genome sequencing of Roseisolibacter agri AW1220.</title>
        <authorList>
            <person name="Tobiishi Y."/>
            <person name="Tonouchi A."/>
        </authorList>
    </citation>
    <scope>NUCLEOTIDE SEQUENCE</scope>
    <source>
        <strain evidence="2">AW1220</strain>
    </source>
</reference>
<dbReference type="EMBL" id="BRXS01000008">
    <property type="protein sequence ID" value="GLC28243.1"/>
    <property type="molecule type" value="Genomic_DNA"/>
</dbReference>